<dbReference type="SUPFAM" id="SSF53335">
    <property type="entry name" value="S-adenosyl-L-methionine-dependent methyltransferases"/>
    <property type="match status" value="1"/>
</dbReference>
<proteinExistence type="predicted"/>
<dbReference type="EMBL" id="JACHGN010000011">
    <property type="protein sequence ID" value="MBB5135463.1"/>
    <property type="molecule type" value="Genomic_DNA"/>
</dbReference>
<protein>
    <submittedName>
        <fullName evidence="1">Uncharacterized protein</fullName>
    </submittedName>
</protein>
<gene>
    <name evidence="1" type="ORF">HNP84_005207</name>
</gene>
<sequence>MISDRRAALRRVEAALGGHPSVGAAVAAYEGERTVVAYVQGATPVTKADLRLAEAAREIAAKAVREPGETGSSGPVGRYALAVAAAAVADFARRRGRAGALRVLEARAGEGEVTAVLVPALSAYEAEYLCTEATESCLAVLRRRFAGRPGVGFGLLDVEEDVRGQGYAPHSHHLVVVSGPDRCSGPVLARLRELVAPGGWLVSVATSADGRGRAEWLERAAGAGFAPLLSLPDEGDPVAGLGAHVFVGRSPVRPNARHLIEYAARRLPPELVPASIHVVDRVEGREENGGGPDAGQG</sequence>
<reference evidence="1 2" key="1">
    <citation type="submission" date="2020-08" db="EMBL/GenBank/DDBJ databases">
        <title>Genomic Encyclopedia of Type Strains, Phase IV (KMG-IV): sequencing the most valuable type-strain genomes for metagenomic binning, comparative biology and taxonomic classification.</title>
        <authorList>
            <person name="Goeker M."/>
        </authorList>
    </citation>
    <scope>NUCLEOTIDE SEQUENCE [LARGE SCALE GENOMIC DNA]</scope>
    <source>
        <strain evidence="1 2">DSM 45615</strain>
    </source>
</reference>
<dbReference type="CDD" id="cd02440">
    <property type="entry name" value="AdoMet_MTases"/>
    <property type="match status" value="1"/>
</dbReference>
<dbReference type="AlphaFoldDB" id="A0A840PC16"/>
<dbReference type="Gene3D" id="3.40.50.150">
    <property type="entry name" value="Vaccinia Virus protein VP39"/>
    <property type="match status" value="1"/>
</dbReference>
<organism evidence="1 2">
    <name type="scientific">Thermocatellispora tengchongensis</name>
    <dbReference type="NCBI Taxonomy" id="1073253"/>
    <lineage>
        <taxon>Bacteria</taxon>
        <taxon>Bacillati</taxon>
        <taxon>Actinomycetota</taxon>
        <taxon>Actinomycetes</taxon>
        <taxon>Streptosporangiales</taxon>
        <taxon>Streptosporangiaceae</taxon>
        <taxon>Thermocatellispora</taxon>
    </lineage>
</organism>
<accession>A0A840PC16</accession>
<dbReference type="Proteomes" id="UP000578449">
    <property type="component" value="Unassembled WGS sequence"/>
</dbReference>
<evidence type="ECO:0000313" key="2">
    <source>
        <dbReference type="Proteomes" id="UP000578449"/>
    </source>
</evidence>
<keyword evidence="2" id="KW-1185">Reference proteome</keyword>
<dbReference type="InterPro" id="IPR029063">
    <property type="entry name" value="SAM-dependent_MTases_sf"/>
</dbReference>
<dbReference type="RefSeq" id="WP_185052416.1">
    <property type="nucleotide sequence ID" value="NZ_BAABIX010000002.1"/>
</dbReference>
<name>A0A840PC16_9ACTN</name>
<comment type="caution">
    <text evidence="1">The sequence shown here is derived from an EMBL/GenBank/DDBJ whole genome shotgun (WGS) entry which is preliminary data.</text>
</comment>
<evidence type="ECO:0000313" key="1">
    <source>
        <dbReference type="EMBL" id="MBB5135463.1"/>
    </source>
</evidence>